<dbReference type="OMA" id="GDISIVW"/>
<dbReference type="GeneID" id="8587701"/>
<dbReference type="Proteomes" id="UP000008549">
    <property type="component" value="Unassembled WGS sequence"/>
</dbReference>
<organism evidence="2 3">
    <name type="scientific">Caenorhabditis briggsae</name>
    <dbReference type="NCBI Taxonomy" id="6238"/>
    <lineage>
        <taxon>Eukaryota</taxon>
        <taxon>Metazoa</taxon>
        <taxon>Ecdysozoa</taxon>
        <taxon>Nematoda</taxon>
        <taxon>Chromadorea</taxon>
        <taxon>Rhabditida</taxon>
        <taxon>Rhabditina</taxon>
        <taxon>Rhabditomorpha</taxon>
        <taxon>Rhabditoidea</taxon>
        <taxon>Rhabditidae</taxon>
        <taxon>Peloderinae</taxon>
        <taxon>Caenorhabditis</taxon>
    </lineage>
</organism>
<protein>
    <submittedName>
        <fullName evidence="2">Protein CBG07362</fullName>
    </submittedName>
</protein>
<name>A8X4X8_CAEBR</name>
<dbReference type="FunCoup" id="A8X4X8">
    <property type="interactions" value="136"/>
</dbReference>
<dbReference type="RefSeq" id="XP_002645702.2">
    <property type="nucleotide sequence ID" value="XM_002645656.2"/>
</dbReference>
<evidence type="ECO:0000313" key="4">
    <source>
        <dbReference type="WormBase" id="CBG07362"/>
    </source>
</evidence>
<sequence length="107" mass="12339">MEHSVSFPSASHAPSRNSLPVITITTQIEDDDVEEECEGIQLHQLHAGQKQCCTLFLWTGKHQKCCKDHPSHRRKTAEISIVWFYFVLLMLFLCLFFVIFLSVIKGF</sequence>
<keyword evidence="1" id="KW-0812">Transmembrane</keyword>
<dbReference type="AlphaFoldDB" id="A8X4X8"/>
<keyword evidence="3" id="KW-1185">Reference proteome</keyword>
<dbReference type="InParanoid" id="A8X4X8"/>
<evidence type="ECO:0000256" key="1">
    <source>
        <dbReference type="SAM" id="Phobius"/>
    </source>
</evidence>
<reference evidence="2 3" key="2">
    <citation type="journal article" date="2011" name="PLoS Genet.">
        <title>Caenorhabditis briggsae recombinant inbred line genotypes reveal inter-strain incompatibility and the evolution of recombination.</title>
        <authorList>
            <person name="Ross J.A."/>
            <person name="Koboldt D.C."/>
            <person name="Staisch J.E."/>
            <person name="Chamberlin H.M."/>
            <person name="Gupta B.P."/>
            <person name="Miller R.D."/>
            <person name="Baird S.E."/>
            <person name="Haag E.S."/>
        </authorList>
    </citation>
    <scope>NUCLEOTIDE SEQUENCE [LARGE SCALE GENOMIC DNA]</scope>
    <source>
        <strain evidence="2 3">AF16</strain>
    </source>
</reference>
<accession>A8X4X8</accession>
<reference evidence="2 3" key="1">
    <citation type="journal article" date="2003" name="PLoS Biol.">
        <title>The genome sequence of Caenorhabditis briggsae: a platform for comparative genomics.</title>
        <authorList>
            <person name="Stein L.D."/>
            <person name="Bao Z."/>
            <person name="Blasiar D."/>
            <person name="Blumenthal T."/>
            <person name="Brent M.R."/>
            <person name="Chen N."/>
            <person name="Chinwalla A."/>
            <person name="Clarke L."/>
            <person name="Clee C."/>
            <person name="Coghlan A."/>
            <person name="Coulson A."/>
            <person name="D'Eustachio P."/>
            <person name="Fitch D.H."/>
            <person name="Fulton L.A."/>
            <person name="Fulton R.E."/>
            <person name="Griffiths-Jones S."/>
            <person name="Harris T.W."/>
            <person name="Hillier L.W."/>
            <person name="Kamath R."/>
            <person name="Kuwabara P.E."/>
            <person name="Mardis E.R."/>
            <person name="Marra M.A."/>
            <person name="Miner T.L."/>
            <person name="Minx P."/>
            <person name="Mullikin J.C."/>
            <person name="Plumb R.W."/>
            <person name="Rogers J."/>
            <person name="Schein J.E."/>
            <person name="Sohrmann M."/>
            <person name="Spieth J."/>
            <person name="Stajich J.E."/>
            <person name="Wei C."/>
            <person name="Willey D."/>
            <person name="Wilson R.K."/>
            <person name="Durbin R."/>
            <person name="Waterston R.H."/>
        </authorList>
    </citation>
    <scope>NUCLEOTIDE SEQUENCE [LARGE SCALE GENOMIC DNA]</scope>
    <source>
        <strain evidence="2 3">AF16</strain>
    </source>
</reference>
<keyword evidence="1" id="KW-1133">Transmembrane helix</keyword>
<evidence type="ECO:0000313" key="2">
    <source>
        <dbReference type="EMBL" id="CAP27688.2"/>
    </source>
</evidence>
<dbReference type="EMBL" id="HE601041">
    <property type="protein sequence ID" value="CAP27688.2"/>
    <property type="molecule type" value="Genomic_DNA"/>
</dbReference>
<dbReference type="WormBase" id="CBG07362">
    <property type="protein sequence ID" value="CBP36711"/>
    <property type="gene ID" value="WBGene00029431"/>
</dbReference>
<proteinExistence type="predicted"/>
<dbReference type="KEGG" id="cbr:CBG_07362"/>
<feature type="transmembrane region" description="Helical" evidence="1">
    <location>
        <begin position="82"/>
        <end position="104"/>
    </location>
</feature>
<evidence type="ECO:0000313" key="3">
    <source>
        <dbReference type="Proteomes" id="UP000008549"/>
    </source>
</evidence>
<keyword evidence="1" id="KW-0472">Membrane</keyword>
<gene>
    <name evidence="2 4" type="ORF">CBG07362</name>
    <name evidence="2" type="ORF">CBG_07362</name>
</gene>
<dbReference type="HOGENOM" id="CLU_2225581_0_0_1"/>
<dbReference type="CTD" id="8587701"/>
<dbReference type="eggNOG" id="ENOG502T3IY">
    <property type="taxonomic scope" value="Eukaryota"/>
</dbReference>